<reference evidence="1" key="1">
    <citation type="submission" date="2018-06" db="EMBL/GenBank/DDBJ databases">
        <authorList>
            <person name="Zhirakovskaya E."/>
        </authorList>
    </citation>
    <scope>NUCLEOTIDE SEQUENCE</scope>
</reference>
<accession>A0A3B1DQL9</accession>
<organism evidence="1">
    <name type="scientific">hydrothermal vent metagenome</name>
    <dbReference type="NCBI Taxonomy" id="652676"/>
    <lineage>
        <taxon>unclassified sequences</taxon>
        <taxon>metagenomes</taxon>
        <taxon>ecological metagenomes</taxon>
    </lineage>
</organism>
<name>A0A3B1DQL9_9ZZZZ</name>
<dbReference type="AlphaFoldDB" id="A0A3B1DQL9"/>
<evidence type="ECO:0000313" key="1">
    <source>
        <dbReference type="EMBL" id="VAX41161.1"/>
    </source>
</evidence>
<proteinExistence type="predicted"/>
<dbReference type="EMBL" id="UOGL01000517">
    <property type="protein sequence ID" value="VAX41161.1"/>
    <property type="molecule type" value="Genomic_DNA"/>
</dbReference>
<feature type="non-terminal residue" evidence="1">
    <location>
        <position position="54"/>
    </location>
</feature>
<protein>
    <submittedName>
        <fullName evidence="1">Uncharacterized protein</fullName>
    </submittedName>
</protein>
<gene>
    <name evidence="1" type="ORF">MNBD_PLANCTO02-3004</name>
</gene>
<sequence length="54" mass="5816">MRSQSNSPVVTFFMLAPLLAIPLLAVFGVPRFHTSKPASATVENDIVLGETTNE</sequence>